<organism evidence="3 4">
    <name type="scientific">Synechocystis sp. (strain ATCC 27184 / PCC 6803 / Kazusa)</name>
    <dbReference type="NCBI Taxonomy" id="1111708"/>
    <lineage>
        <taxon>Bacteria</taxon>
        <taxon>Bacillati</taxon>
        <taxon>Cyanobacteriota</taxon>
        <taxon>Cyanophyceae</taxon>
        <taxon>Synechococcales</taxon>
        <taxon>Merismopediaceae</taxon>
        <taxon>Synechocystis</taxon>
    </lineage>
</organism>
<dbReference type="Proteomes" id="UP000001425">
    <property type="component" value="Chromosome"/>
</dbReference>
<name>P74109_SYNY3</name>
<gene>
    <name evidence="3" type="ordered locus">sll1891</name>
</gene>
<dbReference type="PaxDb" id="1148-1653280"/>
<feature type="chain" id="PRO_5004161299" evidence="2">
    <location>
        <begin position="21"/>
        <end position="252"/>
    </location>
</feature>
<dbReference type="PIR" id="S75634">
    <property type="entry name" value="S75634"/>
</dbReference>
<dbReference type="AlphaFoldDB" id="P74109"/>
<proteinExistence type="predicted"/>
<dbReference type="InParanoid" id="P74109"/>
<dbReference type="EnsemblBacteria" id="BAA18195">
    <property type="protein sequence ID" value="BAA18195"/>
    <property type="gene ID" value="BAA18195"/>
</dbReference>
<evidence type="ECO:0000313" key="3">
    <source>
        <dbReference type="EMBL" id="BAA18195.1"/>
    </source>
</evidence>
<reference evidence="3 4" key="2">
    <citation type="journal article" date="1996" name="DNA Res.">
        <title>Sequence analysis of the genome of the unicellular cyanobacterium Synechocystis sp. strain PCC6803. II. Sequence determination of the entire genome and assignment of potential protein-coding regions.</title>
        <authorList>
            <person name="Kaneko T."/>
            <person name="Sato S."/>
            <person name="Kotani H."/>
            <person name="Tanaka A."/>
            <person name="Asamizu E."/>
            <person name="Nakamura Y."/>
            <person name="Miyajima N."/>
            <person name="Hirosawa M."/>
            <person name="Sugiura M."/>
            <person name="Sasamoto S."/>
            <person name="Kimura T."/>
            <person name="Hosouchi T."/>
            <person name="Matsuno A."/>
            <person name="Muraki A."/>
            <person name="Nakazaki N."/>
            <person name="Naruo K."/>
            <person name="Okumura S."/>
            <person name="Shimpo S."/>
            <person name="Takeuchi C."/>
            <person name="Wada T."/>
            <person name="Watanabe A."/>
            <person name="Yamada M."/>
            <person name="Yasuda M."/>
            <person name="Tabata S."/>
        </authorList>
    </citation>
    <scope>NUCLEOTIDE SEQUENCE [LARGE SCALE GENOMIC DNA]</scope>
    <source>
        <strain evidence="4">ATCC 27184 / PCC 6803 / Kazusa</strain>
    </source>
</reference>
<feature type="region of interest" description="Disordered" evidence="1">
    <location>
        <begin position="45"/>
        <end position="66"/>
    </location>
</feature>
<dbReference type="STRING" id="1148.gene:10499068"/>
<evidence type="ECO:0000256" key="1">
    <source>
        <dbReference type="SAM" id="MobiDB-lite"/>
    </source>
</evidence>
<accession>P74109</accession>
<evidence type="ECO:0000256" key="2">
    <source>
        <dbReference type="SAM" id="SignalP"/>
    </source>
</evidence>
<keyword evidence="2" id="KW-0732">Signal</keyword>
<dbReference type="Pfam" id="PF06051">
    <property type="entry name" value="DUF928"/>
    <property type="match status" value="1"/>
</dbReference>
<keyword evidence="4" id="KW-1185">Reference proteome</keyword>
<evidence type="ECO:0000313" key="4">
    <source>
        <dbReference type="Proteomes" id="UP000001425"/>
    </source>
</evidence>
<sequence>MVNHPLPLLLATALTFTVSAPQTIASGVDDLSFSPTPTETLVSLKFPQAGDRGTTQSSGGGGTRGGSCFTQANTNLRIVAPSQDTFTATANPSLFVYVPANKGVEGEFVLVDGAGELIHSQTVAVPSKESILAIAVPTTVGLEPGGEYAWAFAVNCTIDNQVVGSAVEAGLVRQELDVEITEQIEETNEPLSKANLYANQGIWQDTLMIVASLPEQRQELVELFDSVGLGQFSDVPILFVGTDEAGDVPLTN</sequence>
<protein>
    <submittedName>
        <fullName evidence="3">Sll1891 protein</fullName>
    </submittedName>
</protein>
<reference evidence="3 4" key="1">
    <citation type="journal article" date="1995" name="DNA Res.">
        <title>Sequence analysis of the genome of the unicellular cyanobacterium Synechocystis sp. strain PCC6803. I. Sequence features in the 1 Mb region from map positions 64% to 92% of the genome.</title>
        <authorList>
            <person name="Kaneko T."/>
            <person name="Tanaka A."/>
            <person name="Sato S."/>
            <person name="Kotani H."/>
            <person name="Sazuka T."/>
            <person name="Miyajima N."/>
            <person name="Sugiura M."/>
            <person name="Tabata S."/>
        </authorList>
    </citation>
    <scope>NUCLEOTIDE SEQUENCE [LARGE SCALE GENOMIC DNA]</scope>
    <source>
        <strain evidence="4">ATCC 27184 / PCC 6803 / Kazusa</strain>
    </source>
</reference>
<feature type="signal peptide" evidence="2">
    <location>
        <begin position="1"/>
        <end position="20"/>
    </location>
</feature>
<dbReference type="eggNOG" id="COG4252">
    <property type="taxonomic scope" value="Bacteria"/>
</dbReference>
<dbReference type="KEGG" id="syn:sll1891"/>
<dbReference type="InterPro" id="IPR010328">
    <property type="entry name" value="DUF928"/>
</dbReference>
<dbReference type="EMBL" id="BA000022">
    <property type="protein sequence ID" value="BAA18195.1"/>
    <property type="molecule type" value="Genomic_DNA"/>
</dbReference>